<dbReference type="Pfam" id="PF04542">
    <property type="entry name" value="Sigma70_r2"/>
    <property type="match status" value="1"/>
</dbReference>
<evidence type="ECO:0000313" key="9">
    <source>
        <dbReference type="Proteomes" id="UP001183643"/>
    </source>
</evidence>
<dbReference type="SUPFAM" id="SSF88946">
    <property type="entry name" value="Sigma2 domain of RNA polymerase sigma factors"/>
    <property type="match status" value="1"/>
</dbReference>
<sequence>MGTAEARMRTLHERHADPVLRFLVRLVNGDHRTAEDLLQETMLRAWRHIGELGIEAENQRRWLFTVARRVAIDASRMRRARPDEIGAVDLSLLPDDADVTAAAEAAVLVRDALPRLREDHRAVLVALYYAGMTTAEMAEHFDIPDGTVKSRTHYAMRALRSIIGESG</sequence>
<dbReference type="PANTHER" id="PTHR43133">
    <property type="entry name" value="RNA POLYMERASE ECF-TYPE SIGMA FACTO"/>
    <property type="match status" value="1"/>
</dbReference>
<dbReference type="GO" id="GO:0016987">
    <property type="term" value="F:sigma factor activity"/>
    <property type="evidence" value="ECO:0007669"/>
    <property type="project" value="UniProtKB-KW"/>
</dbReference>
<name>A0AAE4CBC9_9ACTN</name>
<feature type="domain" description="RNA polymerase sigma-70 region 2" evidence="6">
    <location>
        <begin position="11"/>
        <end position="79"/>
    </location>
</feature>
<keyword evidence="2" id="KW-0805">Transcription regulation</keyword>
<dbReference type="Gene3D" id="1.10.1740.10">
    <property type="match status" value="1"/>
</dbReference>
<dbReference type="Proteomes" id="UP001183643">
    <property type="component" value="Unassembled WGS sequence"/>
</dbReference>
<gene>
    <name evidence="8" type="ORF">J2S41_003527</name>
</gene>
<feature type="domain" description="RNA polymerase sigma-70 region 4" evidence="7">
    <location>
        <begin position="112"/>
        <end position="160"/>
    </location>
</feature>
<evidence type="ECO:0000259" key="7">
    <source>
        <dbReference type="Pfam" id="PF04545"/>
    </source>
</evidence>
<dbReference type="GO" id="GO:0006352">
    <property type="term" value="P:DNA-templated transcription initiation"/>
    <property type="evidence" value="ECO:0007669"/>
    <property type="project" value="InterPro"/>
</dbReference>
<comment type="caution">
    <text evidence="8">The sequence shown here is derived from an EMBL/GenBank/DDBJ whole genome shotgun (WGS) entry which is preliminary data.</text>
</comment>
<dbReference type="AlphaFoldDB" id="A0AAE4CBC9"/>
<evidence type="ECO:0000256" key="5">
    <source>
        <dbReference type="ARBA" id="ARBA00023163"/>
    </source>
</evidence>
<dbReference type="InterPro" id="IPR007627">
    <property type="entry name" value="RNA_pol_sigma70_r2"/>
</dbReference>
<keyword evidence="5" id="KW-0804">Transcription</keyword>
<dbReference type="InterPro" id="IPR013325">
    <property type="entry name" value="RNA_pol_sigma_r2"/>
</dbReference>
<evidence type="ECO:0000256" key="1">
    <source>
        <dbReference type="ARBA" id="ARBA00010641"/>
    </source>
</evidence>
<evidence type="ECO:0000259" key="6">
    <source>
        <dbReference type="Pfam" id="PF04542"/>
    </source>
</evidence>
<proteinExistence type="inferred from homology"/>
<evidence type="ECO:0000256" key="3">
    <source>
        <dbReference type="ARBA" id="ARBA00023082"/>
    </source>
</evidence>
<protein>
    <submittedName>
        <fullName evidence="8">RNA polymerase sigma-70 factor (ECF subfamily)</fullName>
    </submittedName>
</protein>
<keyword evidence="4" id="KW-0238">DNA-binding</keyword>
<dbReference type="Gene3D" id="1.10.10.10">
    <property type="entry name" value="Winged helix-like DNA-binding domain superfamily/Winged helix DNA-binding domain"/>
    <property type="match status" value="1"/>
</dbReference>
<keyword evidence="3" id="KW-0731">Sigma factor</keyword>
<dbReference type="SUPFAM" id="SSF88659">
    <property type="entry name" value="Sigma3 and sigma4 domains of RNA polymerase sigma factors"/>
    <property type="match status" value="1"/>
</dbReference>
<accession>A0AAE4CBC9</accession>
<organism evidence="8 9">
    <name type="scientific">Catenuloplanes atrovinosus</name>
    <dbReference type="NCBI Taxonomy" id="137266"/>
    <lineage>
        <taxon>Bacteria</taxon>
        <taxon>Bacillati</taxon>
        <taxon>Actinomycetota</taxon>
        <taxon>Actinomycetes</taxon>
        <taxon>Micromonosporales</taxon>
        <taxon>Micromonosporaceae</taxon>
        <taxon>Catenuloplanes</taxon>
    </lineage>
</organism>
<evidence type="ECO:0000256" key="2">
    <source>
        <dbReference type="ARBA" id="ARBA00023015"/>
    </source>
</evidence>
<dbReference type="InterPro" id="IPR007630">
    <property type="entry name" value="RNA_pol_sigma70_r4"/>
</dbReference>
<dbReference type="InterPro" id="IPR039425">
    <property type="entry name" value="RNA_pol_sigma-70-like"/>
</dbReference>
<dbReference type="InterPro" id="IPR013324">
    <property type="entry name" value="RNA_pol_sigma_r3/r4-like"/>
</dbReference>
<reference evidence="8" key="1">
    <citation type="submission" date="2023-07" db="EMBL/GenBank/DDBJ databases">
        <title>Sequencing the genomes of 1000 actinobacteria strains.</title>
        <authorList>
            <person name="Klenk H.-P."/>
        </authorList>
    </citation>
    <scope>NUCLEOTIDE SEQUENCE</scope>
    <source>
        <strain evidence="8">DSM 44707</strain>
    </source>
</reference>
<dbReference type="NCBIfam" id="TIGR02937">
    <property type="entry name" value="sigma70-ECF"/>
    <property type="match status" value="1"/>
</dbReference>
<dbReference type="InterPro" id="IPR014284">
    <property type="entry name" value="RNA_pol_sigma-70_dom"/>
</dbReference>
<dbReference type="RefSeq" id="WP_310368966.1">
    <property type="nucleotide sequence ID" value="NZ_JAVDYB010000001.1"/>
</dbReference>
<comment type="similarity">
    <text evidence="1">Belongs to the sigma-70 factor family. ECF subfamily.</text>
</comment>
<keyword evidence="9" id="KW-1185">Reference proteome</keyword>
<evidence type="ECO:0000313" key="8">
    <source>
        <dbReference type="EMBL" id="MDR7276749.1"/>
    </source>
</evidence>
<dbReference type="GO" id="GO:0003677">
    <property type="term" value="F:DNA binding"/>
    <property type="evidence" value="ECO:0007669"/>
    <property type="project" value="UniProtKB-KW"/>
</dbReference>
<dbReference type="Pfam" id="PF04545">
    <property type="entry name" value="Sigma70_r4"/>
    <property type="match status" value="1"/>
</dbReference>
<dbReference type="EMBL" id="JAVDYB010000001">
    <property type="protein sequence ID" value="MDR7276749.1"/>
    <property type="molecule type" value="Genomic_DNA"/>
</dbReference>
<dbReference type="InterPro" id="IPR036388">
    <property type="entry name" value="WH-like_DNA-bd_sf"/>
</dbReference>
<dbReference type="PANTHER" id="PTHR43133:SF52">
    <property type="entry name" value="ECF RNA POLYMERASE SIGMA FACTOR SIGL"/>
    <property type="match status" value="1"/>
</dbReference>
<evidence type="ECO:0000256" key="4">
    <source>
        <dbReference type="ARBA" id="ARBA00023125"/>
    </source>
</evidence>